<dbReference type="PRINTS" id="PR00344">
    <property type="entry name" value="BCTRLSENSOR"/>
</dbReference>
<dbReference type="InterPro" id="IPR029016">
    <property type="entry name" value="GAF-like_dom_sf"/>
</dbReference>
<organism evidence="12 13">
    <name type="scientific">Streptomyces ureilyticus</name>
    <dbReference type="NCBI Taxonomy" id="1775131"/>
    <lineage>
        <taxon>Bacteria</taxon>
        <taxon>Bacillati</taxon>
        <taxon>Actinomycetota</taxon>
        <taxon>Actinomycetes</taxon>
        <taxon>Kitasatosporales</taxon>
        <taxon>Streptomycetaceae</taxon>
        <taxon>Streptomyces</taxon>
    </lineage>
</organism>
<dbReference type="EC" id="2.7.13.3" evidence="3"/>
<dbReference type="CDD" id="cd00075">
    <property type="entry name" value="HATPase"/>
    <property type="match status" value="1"/>
</dbReference>
<dbReference type="Pfam" id="PF00672">
    <property type="entry name" value="HAMP"/>
    <property type="match status" value="1"/>
</dbReference>
<proteinExistence type="predicted"/>
<keyword evidence="13" id="KW-1185">Reference proteome</keyword>
<evidence type="ECO:0000256" key="2">
    <source>
        <dbReference type="ARBA" id="ARBA00004236"/>
    </source>
</evidence>
<evidence type="ECO:0000256" key="6">
    <source>
        <dbReference type="ARBA" id="ARBA00022692"/>
    </source>
</evidence>
<dbReference type="Proteomes" id="UP001518140">
    <property type="component" value="Unassembled WGS sequence"/>
</dbReference>
<dbReference type="Pfam" id="PF00512">
    <property type="entry name" value="HisKA"/>
    <property type="match status" value="1"/>
</dbReference>
<gene>
    <name evidence="12" type="ORF">G6048_14950</name>
</gene>
<dbReference type="CDD" id="cd00082">
    <property type="entry name" value="HisKA"/>
    <property type="match status" value="1"/>
</dbReference>
<feature type="domain" description="Histidine kinase" evidence="10">
    <location>
        <begin position="454"/>
        <end position="673"/>
    </location>
</feature>
<evidence type="ECO:0000256" key="4">
    <source>
        <dbReference type="ARBA" id="ARBA00022553"/>
    </source>
</evidence>
<dbReference type="Gene3D" id="3.30.450.40">
    <property type="match status" value="1"/>
</dbReference>
<dbReference type="InterPro" id="IPR003594">
    <property type="entry name" value="HATPase_dom"/>
</dbReference>
<dbReference type="SMART" id="SM00388">
    <property type="entry name" value="HisKA"/>
    <property type="match status" value="1"/>
</dbReference>
<evidence type="ECO:0000313" key="12">
    <source>
        <dbReference type="EMBL" id="NGO43404.1"/>
    </source>
</evidence>
<dbReference type="CDD" id="cd06225">
    <property type="entry name" value="HAMP"/>
    <property type="match status" value="1"/>
</dbReference>
<dbReference type="SUPFAM" id="SSF55874">
    <property type="entry name" value="ATPase domain of HSP90 chaperone/DNA topoisomerase II/histidine kinase"/>
    <property type="match status" value="1"/>
</dbReference>
<dbReference type="InterPro" id="IPR003660">
    <property type="entry name" value="HAMP_dom"/>
</dbReference>
<evidence type="ECO:0000256" key="8">
    <source>
        <dbReference type="ARBA" id="ARBA00022989"/>
    </source>
</evidence>
<keyword evidence="4" id="KW-0597">Phosphoprotein</keyword>
<comment type="caution">
    <text evidence="12">The sequence shown here is derived from an EMBL/GenBank/DDBJ whole genome shotgun (WGS) entry which is preliminary data.</text>
</comment>
<sequence length="679" mass="72853">MTFGLLIALLLLVGAGALITARMADELHDEVVDQLAPVVRENHGLHDQAAHMHRSVRTYLLTGDATERSSYLRSRDEVFATLATVRRHSTDAARRNFTTQERHLRAYVRIADQQAKASPGSQGAIRLTKQAAQPFAAFEAASHRLEEQLNADIERREDRADTILNLSARGIGALMAAGGALALYAAVRTTRALTRPLQSTVSSLYRLASGDHSARAEEEGPEEIRAVARSVNALAEESDRLRTIEQERARLGKTARAVGVRIRERLDVEQVLDTVCAGIGEGLQADHAFVLLTEKDSPLVRVARAWSAGRGLLPAQEQPIPPVPLEVVREHYRRGTAWCHNDLPAALAEGPLPGAPGSFGKGGLPQDARAAAETLGLVGVLVVPVGVGDEPLGAVFLGRTGPEHPWGPVEIEIAESMAAGAGRALHTALLYKQETRLVEKLRALDKAKSDFLSTVSHELRTPLTSIVGYLELLKDEETGPLTEPQQHMLDVVDRNANRLRALIEDLLTLSRIESGAFSSKKGPVDLCRLVASAADAIRPTAGAASVTVETRLPSRPLVLEADSDQLDRVLMNLLSNAVKFTPEGGKVTVRAEARDGQAVLSVSDTGMGIPTDEQKKLFQRFFRASNATDAAIPGTGLGLTIVHTIVTNHGGEIHVNSEEGRGTTFTALLPIADANGAAP</sequence>
<dbReference type="InterPro" id="IPR050736">
    <property type="entry name" value="Sensor_HK_Regulatory"/>
</dbReference>
<keyword evidence="8" id="KW-0472">Membrane</keyword>
<dbReference type="InterPro" id="IPR005467">
    <property type="entry name" value="His_kinase_dom"/>
</dbReference>
<dbReference type="PANTHER" id="PTHR43711:SF1">
    <property type="entry name" value="HISTIDINE KINASE 1"/>
    <property type="match status" value="1"/>
</dbReference>
<accession>A0ABX0DSG7</accession>
<dbReference type="EMBL" id="JAAKZX010000038">
    <property type="protein sequence ID" value="NGO43404.1"/>
    <property type="molecule type" value="Genomic_DNA"/>
</dbReference>
<protein>
    <recommendedName>
        <fullName evidence="3">histidine kinase</fullName>
        <ecNumber evidence="3">2.7.13.3</ecNumber>
    </recommendedName>
</protein>
<dbReference type="SUPFAM" id="SSF47384">
    <property type="entry name" value="Homodimeric domain of signal transducing histidine kinase"/>
    <property type="match status" value="1"/>
</dbReference>
<dbReference type="PROSITE" id="PS50109">
    <property type="entry name" value="HIS_KIN"/>
    <property type="match status" value="1"/>
</dbReference>
<reference evidence="12 13" key="1">
    <citation type="submission" date="2020-02" db="EMBL/GenBank/DDBJ databases">
        <title>Whole-genome analyses of novel actinobacteria.</title>
        <authorList>
            <person name="Sahin N."/>
            <person name="Tokatli A."/>
        </authorList>
    </citation>
    <scope>NUCLEOTIDE SEQUENCE [LARGE SCALE GENOMIC DNA]</scope>
    <source>
        <strain evidence="12 13">YC419</strain>
    </source>
</reference>
<dbReference type="Gene3D" id="6.10.340.10">
    <property type="match status" value="1"/>
</dbReference>
<comment type="subcellular location">
    <subcellularLocation>
        <location evidence="2">Cell membrane</location>
    </subcellularLocation>
</comment>
<dbReference type="SMART" id="SM00304">
    <property type="entry name" value="HAMP"/>
    <property type="match status" value="1"/>
</dbReference>
<dbReference type="SMART" id="SM00387">
    <property type="entry name" value="HATPase_c"/>
    <property type="match status" value="1"/>
</dbReference>
<keyword evidence="7" id="KW-0418">Kinase</keyword>
<evidence type="ECO:0000256" key="1">
    <source>
        <dbReference type="ARBA" id="ARBA00000085"/>
    </source>
</evidence>
<name>A0ABX0DSG7_9ACTN</name>
<dbReference type="InterPro" id="IPR036097">
    <property type="entry name" value="HisK_dim/P_sf"/>
</dbReference>
<keyword evidence="8" id="KW-1133">Transmembrane helix</keyword>
<keyword evidence="6" id="KW-0812">Transmembrane</keyword>
<dbReference type="InterPro" id="IPR004358">
    <property type="entry name" value="Sig_transdc_His_kin-like_C"/>
</dbReference>
<dbReference type="PANTHER" id="PTHR43711">
    <property type="entry name" value="TWO-COMPONENT HISTIDINE KINASE"/>
    <property type="match status" value="1"/>
</dbReference>
<feature type="domain" description="HAMP" evidence="11">
    <location>
        <begin position="191"/>
        <end position="243"/>
    </location>
</feature>
<evidence type="ECO:0000256" key="3">
    <source>
        <dbReference type="ARBA" id="ARBA00012438"/>
    </source>
</evidence>
<keyword evidence="9" id="KW-0902">Two-component regulatory system</keyword>
<dbReference type="Gene3D" id="3.30.565.10">
    <property type="entry name" value="Histidine kinase-like ATPase, C-terminal domain"/>
    <property type="match status" value="1"/>
</dbReference>
<dbReference type="Gene3D" id="1.10.287.130">
    <property type="match status" value="1"/>
</dbReference>
<dbReference type="Pfam" id="PF01590">
    <property type="entry name" value="GAF"/>
    <property type="match status" value="1"/>
</dbReference>
<dbReference type="PROSITE" id="PS50885">
    <property type="entry name" value="HAMP"/>
    <property type="match status" value="1"/>
</dbReference>
<dbReference type="Pfam" id="PF02518">
    <property type="entry name" value="HATPase_c"/>
    <property type="match status" value="1"/>
</dbReference>
<evidence type="ECO:0000259" key="10">
    <source>
        <dbReference type="PROSITE" id="PS50109"/>
    </source>
</evidence>
<evidence type="ECO:0000256" key="9">
    <source>
        <dbReference type="ARBA" id="ARBA00023012"/>
    </source>
</evidence>
<dbReference type="InterPro" id="IPR003018">
    <property type="entry name" value="GAF"/>
</dbReference>
<dbReference type="InterPro" id="IPR036890">
    <property type="entry name" value="HATPase_C_sf"/>
</dbReference>
<evidence type="ECO:0000256" key="5">
    <source>
        <dbReference type="ARBA" id="ARBA00022679"/>
    </source>
</evidence>
<dbReference type="RefSeq" id="WP_165340011.1">
    <property type="nucleotide sequence ID" value="NZ_JAAKZX010000038.1"/>
</dbReference>
<comment type="catalytic activity">
    <reaction evidence="1">
        <text>ATP + protein L-histidine = ADP + protein N-phospho-L-histidine.</text>
        <dbReference type="EC" id="2.7.13.3"/>
    </reaction>
</comment>
<evidence type="ECO:0000313" key="13">
    <source>
        <dbReference type="Proteomes" id="UP001518140"/>
    </source>
</evidence>
<dbReference type="SUPFAM" id="SSF158472">
    <property type="entry name" value="HAMP domain-like"/>
    <property type="match status" value="1"/>
</dbReference>
<dbReference type="SMART" id="SM00065">
    <property type="entry name" value="GAF"/>
    <property type="match status" value="1"/>
</dbReference>
<dbReference type="InterPro" id="IPR003661">
    <property type="entry name" value="HisK_dim/P_dom"/>
</dbReference>
<dbReference type="SUPFAM" id="SSF55781">
    <property type="entry name" value="GAF domain-like"/>
    <property type="match status" value="1"/>
</dbReference>
<evidence type="ECO:0000256" key="7">
    <source>
        <dbReference type="ARBA" id="ARBA00022777"/>
    </source>
</evidence>
<evidence type="ECO:0000259" key="11">
    <source>
        <dbReference type="PROSITE" id="PS50885"/>
    </source>
</evidence>
<keyword evidence="5" id="KW-0808">Transferase</keyword>